<dbReference type="InterPro" id="IPR051826">
    <property type="entry name" value="E3_ubiquitin-ligase_domain"/>
</dbReference>
<keyword evidence="11" id="KW-1185">Reference proteome</keyword>
<evidence type="ECO:0000256" key="5">
    <source>
        <dbReference type="SAM" id="MobiDB-lite"/>
    </source>
</evidence>
<evidence type="ECO:0000256" key="6">
    <source>
        <dbReference type="SAM" id="Phobius"/>
    </source>
</evidence>
<dbReference type="Gene3D" id="3.50.30.30">
    <property type="match status" value="1"/>
</dbReference>
<evidence type="ECO:0000313" key="11">
    <source>
        <dbReference type="Proteomes" id="UP000054248"/>
    </source>
</evidence>
<dbReference type="PANTHER" id="PTHR22765">
    <property type="entry name" value="RING FINGER AND PROTEASE ASSOCIATED DOMAIN-CONTAINING"/>
    <property type="match status" value="1"/>
</dbReference>
<evidence type="ECO:0008006" key="12">
    <source>
        <dbReference type="Google" id="ProtNLM"/>
    </source>
</evidence>
<dbReference type="STRING" id="1051891.A0A0C3M560"/>
<keyword evidence="4 6" id="KW-0472">Membrane</keyword>
<feature type="chain" id="PRO_5002175857" description="RING-type domain-containing protein" evidence="7">
    <location>
        <begin position="19"/>
        <end position="459"/>
    </location>
</feature>
<evidence type="ECO:0000256" key="7">
    <source>
        <dbReference type="SAM" id="SignalP"/>
    </source>
</evidence>
<feature type="domain" description="PA" evidence="8">
    <location>
        <begin position="127"/>
        <end position="195"/>
    </location>
</feature>
<dbReference type="SUPFAM" id="SSF52025">
    <property type="entry name" value="PA domain"/>
    <property type="match status" value="1"/>
</dbReference>
<evidence type="ECO:0000259" key="8">
    <source>
        <dbReference type="Pfam" id="PF02225"/>
    </source>
</evidence>
<dbReference type="OrthoDB" id="8062037at2759"/>
<sequence length="459" mass="50006">MSLFFLLATLVTRPHMELAPVAPTRVDPSQPLSLVFGGWSWSQSYLDVVDHEPVISFLSRPASFGPHITDPPGLPGYLISVSSLLATCPPNNSSSLPLPPSSKDNLPENFACSPLCTGPSVPQPTRVTENWIALVQRGQCPFVEKVRTAQTLGAKAVVVGGWEPKDGDRDDLLNMFSPEDASDITIPSTYVTYRSYAHLMTLIAASNTTTSGVQTISVILGAEESWGWFSPILTFLMLLLLPSFLTFLTLVIHRLREARRERLDRAPEDVVSHLPTRIWSGKGWEKESDWLKGLRTRAIEGQSEGQAPAGSPDKPLFDLEGQLNPVANASETDIDEAEDGRKASSAHLLSAVHVETLQSAETAASSEDDVLPGQDQPWFEGQVECAICLSAFDPGDKVRILPCGHLFHIDEVDGCDEWPPRTAKNLDWAQITVLPETQLISVSREHRISNASGSSNGSV</sequence>
<feature type="region of interest" description="Disordered" evidence="5">
    <location>
        <begin position="301"/>
        <end position="320"/>
    </location>
</feature>
<dbReference type="InterPro" id="IPR046450">
    <property type="entry name" value="PA_dom_sf"/>
</dbReference>
<reference evidence="11" key="2">
    <citation type="submission" date="2015-01" db="EMBL/GenBank/DDBJ databases">
        <title>Evolutionary Origins and Diversification of the Mycorrhizal Mutualists.</title>
        <authorList>
            <consortium name="DOE Joint Genome Institute"/>
            <consortium name="Mycorrhizal Genomics Consortium"/>
            <person name="Kohler A."/>
            <person name="Kuo A."/>
            <person name="Nagy L.G."/>
            <person name="Floudas D."/>
            <person name="Copeland A."/>
            <person name="Barry K.W."/>
            <person name="Cichocki N."/>
            <person name="Veneault-Fourrey C."/>
            <person name="LaButti K."/>
            <person name="Lindquist E.A."/>
            <person name="Lipzen A."/>
            <person name="Lundell T."/>
            <person name="Morin E."/>
            <person name="Murat C."/>
            <person name="Riley R."/>
            <person name="Ohm R."/>
            <person name="Sun H."/>
            <person name="Tunlid A."/>
            <person name="Henrissat B."/>
            <person name="Grigoriev I.V."/>
            <person name="Hibbett D.S."/>
            <person name="Martin F."/>
        </authorList>
    </citation>
    <scope>NUCLEOTIDE SEQUENCE [LARGE SCALE GENOMIC DNA]</scope>
    <source>
        <strain evidence="11">MUT 4182</strain>
    </source>
</reference>
<dbReference type="GO" id="GO:0061630">
    <property type="term" value="F:ubiquitin protein ligase activity"/>
    <property type="evidence" value="ECO:0007669"/>
    <property type="project" value="TreeGrafter"/>
</dbReference>
<evidence type="ECO:0000256" key="1">
    <source>
        <dbReference type="ARBA" id="ARBA00004370"/>
    </source>
</evidence>
<feature type="transmembrane region" description="Helical" evidence="6">
    <location>
        <begin position="226"/>
        <end position="252"/>
    </location>
</feature>
<organism evidence="10 11">
    <name type="scientific">Tulasnella calospora MUT 4182</name>
    <dbReference type="NCBI Taxonomy" id="1051891"/>
    <lineage>
        <taxon>Eukaryota</taxon>
        <taxon>Fungi</taxon>
        <taxon>Dikarya</taxon>
        <taxon>Basidiomycota</taxon>
        <taxon>Agaricomycotina</taxon>
        <taxon>Agaricomycetes</taxon>
        <taxon>Cantharellales</taxon>
        <taxon>Tulasnellaceae</taxon>
        <taxon>Tulasnella</taxon>
    </lineage>
</organism>
<evidence type="ECO:0000256" key="3">
    <source>
        <dbReference type="ARBA" id="ARBA00022989"/>
    </source>
</evidence>
<dbReference type="HOGENOM" id="CLU_479072_0_0_1"/>
<dbReference type="AlphaFoldDB" id="A0A0C3M560"/>
<dbReference type="GO" id="GO:0016020">
    <property type="term" value="C:membrane"/>
    <property type="evidence" value="ECO:0007669"/>
    <property type="project" value="UniProtKB-SubCell"/>
</dbReference>
<evidence type="ECO:0000256" key="4">
    <source>
        <dbReference type="ARBA" id="ARBA00023136"/>
    </source>
</evidence>
<evidence type="ECO:0000313" key="10">
    <source>
        <dbReference type="EMBL" id="KIO28802.1"/>
    </source>
</evidence>
<keyword evidence="7" id="KW-0732">Signal</keyword>
<dbReference type="InterPro" id="IPR001841">
    <property type="entry name" value="Znf_RING"/>
</dbReference>
<dbReference type="SUPFAM" id="SSF57850">
    <property type="entry name" value="RING/U-box"/>
    <property type="match status" value="1"/>
</dbReference>
<feature type="signal peptide" evidence="7">
    <location>
        <begin position="1"/>
        <end position="18"/>
    </location>
</feature>
<accession>A0A0C3M560</accession>
<dbReference type="EMBL" id="KN822990">
    <property type="protein sequence ID" value="KIO28802.1"/>
    <property type="molecule type" value="Genomic_DNA"/>
</dbReference>
<dbReference type="GO" id="GO:0006511">
    <property type="term" value="P:ubiquitin-dependent protein catabolic process"/>
    <property type="evidence" value="ECO:0007669"/>
    <property type="project" value="TreeGrafter"/>
</dbReference>
<gene>
    <name evidence="10" type="ORF">M407DRAFT_22058</name>
</gene>
<evidence type="ECO:0000259" key="9">
    <source>
        <dbReference type="Pfam" id="PF17123"/>
    </source>
</evidence>
<keyword evidence="2 6" id="KW-0812">Transmembrane</keyword>
<dbReference type="Proteomes" id="UP000054248">
    <property type="component" value="Unassembled WGS sequence"/>
</dbReference>
<keyword evidence="3 6" id="KW-1133">Transmembrane helix</keyword>
<dbReference type="PANTHER" id="PTHR22765:SF183">
    <property type="entry name" value="OS06G0534800 PROTEIN"/>
    <property type="match status" value="1"/>
</dbReference>
<dbReference type="InterPro" id="IPR003137">
    <property type="entry name" value="PA_domain"/>
</dbReference>
<evidence type="ECO:0000256" key="2">
    <source>
        <dbReference type="ARBA" id="ARBA00022692"/>
    </source>
</evidence>
<dbReference type="Gene3D" id="3.30.40.10">
    <property type="entry name" value="Zinc/RING finger domain, C3HC4 (zinc finger)"/>
    <property type="match status" value="1"/>
</dbReference>
<dbReference type="Pfam" id="PF17123">
    <property type="entry name" value="zf-RING_11"/>
    <property type="match status" value="1"/>
</dbReference>
<feature type="domain" description="RING-type" evidence="9">
    <location>
        <begin position="384"/>
        <end position="409"/>
    </location>
</feature>
<name>A0A0C3M560_9AGAM</name>
<proteinExistence type="predicted"/>
<dbReference type="InterPro" id="IPR013083">
    <property type="entry name" value="Znf_RING/FYVE/PHD"/>
</dbReference>
<protein>
    <recommendedName>
        <fullName evidence="12">RING-type domain-containing protein</fullName>
    </recommendedName>
</protein>
<dbReference type="Pfam" id="PF02225">
    <property type="entry name" value="PA"/>
    <property type="match status" value="1"/>
</dbReference>
<reference evidence="10 11" key="1">
    <citation type="submission" date="2014-04" db="EMBL/GenBank/DDBJ databases">
        <authorList>
            <consortium name="DOE Joint Genome Institute"/>
            <person name="Kuo A."/>
            <person name="Girlanda M."/>
            <person name="Perotto S."/>
            <person name="Kohler A."/>
            <person name="Nagy L.G."/>
            <person name="Floudas D."/>
            <person name="Copeland A."/>
            <person name="Barry K.W."/>
            <person name="Cichocki N."/>
            <person name="Veneault-Fourrey C."/>
            <person name="LaButti K."/>
            <person name="Lindquist E.A."/>
            <person name="Lipzen A."/>
            <person name="Lundell T."/>
            <person name="Morin E."/>
            <person name="Murat C."/>
            <person name="Sun H."/>
            <person name="Tunlid A."/>
            <person name="Henrissat B."/>
            <person name="Grigoriev I.V."/>
            <person name="Hibbett D.S."/>
            <person name="Martin F."/>
            <person name="Nordberg H.P."/>
            <person name="Cantor M.N."/>
            <person name="Hua S.X."/>
        </authorList>
    </citation>
    <scope>NUCLEOTIDE SEQUENCE [LARGE SCALE GENOMIC DNA]</scope>
    <source>
        <strain evidence="10 11">MUT 4182</strain>
    </source>
</reference>
<comment type="subcellular location">
    <subcellularLocation>
        <location evidence="1">Membrane</location>
    </subcellularLocation>
</comment>